<proteinExistence type="predicted"/>
<keyword evidence="3" id="KW-1185">Reference proteome</keyword>
<keyword evidence="2" id="KW-0732">Signal</keyword>
<protein>
    <submittedName>
        <fullName evidence="4">Uncharacterized protein</fullName>
    </submittedName>
</protein>
<feature type="signal peptide" evidence="2">
    <location>
        <begin position="1"/>
        <end position="29"/>
    </location>
</feature>
<feature type="compositionally biased region" description="Polar residues" evidence="1">
    <location>
        <begin position="83"/>
        <end position="93"/>
    </location>
</feature>
<dbReference type="Proteomes" id="UP000050741">
    <property type="component" value="Unassembled WGS sequence"/>
</dbReference>
<reference evidence="4" key="2">
    <citation type="submission" date="2016-06" db="UniProtKB">
        <authorList>
            <consortium name="WormBaseParasite"/>
        </authorList>
    </citation>
    <scope>IDENTIFICATION</scope>
</reference>
<feature type="chain" id="PRO_5008146392" evidence="2">
    <location>
        <begin position="30"/>
        <end position="121"/>
    </location>
</feature>
<evidence type="ECO:0000313" key="4">
    <source>
        <dbReference type="WBParaSite" id="GPLIN_000222800"/>
    </source>
</evidence>
<sequence>MAFTSSRTVLLVILCLVLLLVVHLQRASSQPIHGGNGVQVNYTAEALGGVYERRKFVLKKPNSNAAATAVARRKKRQPLASFPNPSDEGSSGPNLDPAASGGVWTRWKRLAVKTKSSPFRL</sequence>
<organism evidence="3 4">
    <name type="scientific">Globodera pallida</name>
    <name type="common">Potato cyst nematode worm</name>
    <name type="synonym">Heterodera pallida</name>
    <dbReference type="NCBI Taxonomy" id="36090"/>
    <lineage>
        <taxon>Eukaryota</taxon>
        <taxon>Metazoa</taxon>
        <taxon>Ecdysozoa</taxon>
        <taxon>Nematoda</taxon>
        <taxon>Chromadorea</taxon>
        <taxon>Rhabditida</taxon>
        <taxon>Tylenchina</taxon>
        <taxon>Tylenchomorpha</taxon>
        <taxon>Tylenchoidea</taxon>
        <taxon>Heteroderidae</taxon>
        <taxon>Heteroderinae</taxon>
        <taxon>Globodera</taxon>
    </lineage>
</organism>
<dbReference type="WBParaSite" id="GPLIN_000222800">
    <property type="protein sequence ID" value="GPLIN_000222800"/>
    <property type="gene ID" value="GPLIN_000222800"/>
</dbReference>
<evidence type="ECO:0000256" key="2">
    <source>
        <dbReference type="SAM" id="SignalP"/>
    </source>
</evidence>
<feature type="region of interest" description="Disordered" evidence="1">
    <location>
        <begin position="67"/>
        <end position="102"/>
    </location>
</feature>
<evidence type="ECO:0000313" key="3">
    <source>
        <dbReference type="Proteomes" id="UP000050741"/>
    </source>
</evidence>
<reference evidence="3" key="1">
    <citation type="submission" date="2014-05" db="EMBL/GenBank/DDBJ databases">
        <title>The genome and life-stage specific transcriptomes of Globodera pallida elucidate key aspects of plant parasitism by a cyst nematode.</title>
        <authorList>
            <person name="Cotton J.A."/>
            <person name="Lilley C.J."/>
            <person name="Jones L.M."/>
            <person name="Kikuchi T."/>
            <person name="Reid A.J."/>
            <person name="Thorpe P."/>
            <person name="Tsai I.J."/>
            <person name="Beasley H."/>
            <person name="Blok V."/>
            <person name="Cock P.J.A."/>
            <person name="Van den Akker S.E."/>
            <person name="Holroyd N."/>
            <person name="Hunt M."/>
            <person name="Mantelin S."/>
            <person name="Naghra H."/>
            <person name="Pain A."/>
            <person name="Palomares-Rius J.E."/>
            <person name="Zarowiecki M."/>
            <person name="Berriman M."/>
            <person name="Jones J.T."/>
            <person name="Urwin P.E."/>
        </authorList>
    </citation>
    <scope>NUCLEOTIDE SEQUENCE [LARGE SCALE GENOMIC DNA]</scope>
    <source>
        <strain evidence="3">Lindley</strain>
    </source>
</reference>
<evidence type="ECO:0000256" key="1">
    <source>
        <dbReference type="SAM" id="MobiDB-lite"/>
    </source>
</evidence>
<accession>A0A183BNP2</accession>
<name>A0A183BNP2_GLOPA</name>
<dbReference type="AlphaFoldDB" id="A0A183BNP2"/>